<feature type="region of interest" description="Disordered" evidence="2">
    <location>
        <begin position="423"/>
        <end position="500"/>
    </location>
</feature>
<protein>
    <submittedName>
        <fullName evidence="3">Uncharacterized protein</fullName>
    </submittedName>
</protein>
<gene>
    <name evidence="3" type="ORF">PMAYCL1PPCAC_28602</name>
</gene>
<dbReference type="Proteomes" id="UP001328107">
    <property type="component" value="Unassembled WGS sequence"/>
</dbReference>
<keyword evidence="1" id="KW-0175">Coiled coil</keyword>
<name>A0AAN5IA54_9BILA</name>
<feature type="coiled-coil region" evidence="1">
    <location>
        <begin position="208"/>
        <end position="305"/>
    </location>
</feature>
<keyword evidence="4" id="KW-1185">Reference proteome</keyword>
<evidence type="ECO:0000256" key="1">
    <source>
        <dbReference type="SAM" id="Coils"/>
    </source>
</evidence>
<evidence type="ECO:0000313" key="3">
    <source>
        <dbReference type="EMBL" id="GMR58407.1"/>
    </source>
</evidence>
<feature type="region of interest" description="Disordered" evidence="2">
    <location>
        <begin position="1"/>
        <end position="37"/>
    </location>
</feature>
<feature type="non-terminal residue" evidence="3">
    <location>
        <position position="1"/>
    </location>
</feature>
<comment type="caution">
    <text evidence="3">The sequence shown here is derived from an EMBL/GenBank/DDBJ whole genome shotgun (WGS) entry which is preliminary data.</text>
</comment>
<feature type="compositionally biased region" description="Basic and acidic residues" evidence="2">
    <location>
        <begin position="455"/>
        <end position="465"/>
    </location>
</feature>
<feature type="compositionally biased region" description="Pro residues" evidence="2">
    <location>
        <begin position="466"/>
        <end position="476"/>
    </location>
</feature>
<accession>A0AAN5IA54</accession>
<evidence type="ECO:0000313" key="4">
    <source>
        <dbReference type="Proteomes" id="UP001328107"/>
    </source>
</evidence>
<dbReference type="AlphaFoldDB" id="A0AAN5IA54"/>
<feature type="coiled-coil region" evidence="1">
    <location>
        <begin position="332"/>
        <end position="398"/>
    </location>
</feature>
<organism evidence="3 4">
    <name type="scientific">Pristionchus mayeri</name>
    <dbReference type="NCBI Taxonomy" id="1317129"/>
    <lineage>
        <taxon>Eukaryota</taxon>
        <taxon>Metazoa</taxon>
        <taxon>Ecdysozoa</taxon>
        <taxon>Nematoda</taxon>
        <taxon>Chromadorea</taxon>
        <taxon>Rhabditida</taxon>
        <taxon>Rhabditina</taxon>
        <taxon>Diplogasteromorpha</taxon>
        <taxon>Diplogasteroidea</taxon>
        <taxon>Neodiplogasteridae</taxon>
        <taxon>Pristionchus</taxon>
    </lineage>
</organism>
<reference evidence="4" key="1">
    <citation type="submission" date="2022-10" db="EMBL/GenBank/DDBJ databases">
        <title>Genome assembly of Pristionchus species.</title>
        <authorList>
            <person name="Yoshida K."/>
            <person name="Sommer R.J."/>
        </authorList>
    </citation>
    <scope>NUCLEOTIDE SEQUENCE [LARGE SCALE GENOMIC DNA]</scope>
    <source>
        <strain evidence="4">RS5460</strain>
    </source>
</reference>
<proteinExistence type="predicted"/>
<sequence length="500" mass="56901">RVEEARARLAASKSQAAPLHPPQRTGFDPLDDSRASSLPTGAEAVNILGAARDARPVVSTRPLVAESNDQTPSSQHLSALPQTHALLADRFAVRLSACFTEVSEGLNALDRNKEVISVWDSQVGTASYKEKEAHARRLSVEDARTLLCEEMQKTEYLEKKVGGLSKRYEELEKRLYNAEIFAKKVFDVYYPRAHDEVAVLVTEVRAKEVELLARVEKAEGERRSLLDQLKEVQEQLRSAEKREEIVKKELEEARAVCISAAGKQQKAAAAAETAKGENARLDQQIRQLQSQLDEMKEREREARVETARHAESARDARLTEEKKVAEITREANRVVAENVKKANAEMDKLRAETSAEYKKLQLQASQYEKEMRRQEEMAERYADRARRSEAKVQEWQEKFEHRIKEKCAEMQREIACSYRTMMSNTAPERHFPSRQPTSNGDEENLPAYAQFLSSRRRDPSPRPDPARPPSRGPPMAPLDDNRKRQQLRDAITTRLPAPRK</sequence>
<evidence type="ECO:0000256" key="2">
    <source>
        <dbReference type="SAM" id="MobiDB-lite"/>
    </source>
</evidence>
<dbReference type="EMBL" id="BTRK01000006">
    <property type="protein sequence ID" value="GMR58407.1"/>
    <property type="molecule type" value="Genomic_DNA"/>
</dbReference>